<protein>
    <recommendedName>
        <fullName evidence="4">DUF4283 domain-containing protein</fullName>
    </recommendedName>
</protein>
<gene>
    <name evidence="2" type="ORF">FRX31_005825</name>
</gene>
<proteinExistence type="predicted"/>
<evidence type="ECO:0000256" key="1">
    <source>
        <dbReference type="SAM" id="MobiDB-lite"/>
    </source>
</evidence>
<dbReference type="AlphaFoldDB" id="A0A7J6X4E1"/>
<feature type="compositionally biased region" description="Polar residues" evidence="1">
    <location>
        <begin position="586"/>
        <end position="596"/>
    </location>
</feature>
<comment type="caution">
    <text evidence="2">The sequence shown here is derived from an EMBL/GenBank/DDBJ whole genome shotgun (WGS) entry which is preliminary data.</text>
</comment>
<dbReference type="Proteomes" id="UP000554482">
    <property type="component" value="Unassembled WGS sequence"/>
</dbReference>
<evidence type="ECO:0000313" key="3">
    <source>
        <dbReference type="Proteomes" id="UP000554482"/>
    </source>
</evidence>
<sequence>MGGMSRIRVFVAVEHKSFEMEGFPKEEEAKIISMTERGVGRTFRISTSIEGARWMGRFLCECSVGDFSTHHFSDARLSIVGCVQRNKGGEYIEFSCFKIGEKGRRVLCFPAGVDCDGWASAGSAFINLVDKCSSAHKKVDKQSLLVEGDDEEFNTPITKEWPRMGKWTKAEQMDGLPANNGFIQAAKPYVVESYTGVLSCSWWKTAVICTPSRWLDSWKPILEKIFEVFGQIDMTGMRTGEAIAFMQNDKHAMELAAMKPLEWEGVTISFRRWTPEFNAVPKQKAKPKTATLHLIGVPSHLKKKHIVEGLMSSINVTFEIDEETLSIAHPKITVKLTKPVWEAIPRVLLMEERGYVFKVFLEVLFDDPLVTIVPEKTQAVWSEMRGDKDTVVESHISKPSLKGGDWGSSKQNMNHGALDQFKLKRHVQQQTDDEWLVWRPLKYSKVPGIPPASSLITNEAASTTYADVLRKGKQAVGQESFFGPLAELNDEEQFRHYMNKEAHTNDLFFRVPQRNPMTNQKKHKQWAFGVGRSTTRKIWASSVKAQQKARTNRVVLEVLASMNVKEGKVCSAGSEFARSVEEPSPSYDQAESNPSVSKVAETPSLHNEFPRQGCDATPWSESSVPPGFGGEVHNNKAIDLDSFMFPEIVLNDNYSKTANWIDNTLIPTAVKLGVTSHRGVVFVESMARKVGELTNTKTVKETLNEDDIERQNYKDANKVLGDDYVHYVD</sequence>
<dbReference type="EMBL" id="JABWDY010005257">
    <property type="protein sequence ID" value="KAF5204589.1"/>
    <property type="molecule type" value="Genomic_DNA"/>
</dbReference>
<name>A0A7J6X4E1_THATH</name>
<evidence type="ECO:0008006" key="4">
    <source>
        <dbReference type="Google" id="ProtNLM"/>
    </source>
</evidence>
<reference evidence="2 3" key="1">
    <citation type="submission" date="2020-06" db="EMBL/GenBank/DDBJ databases">
        <title>Transcriptomic and genomic resources for Thalictrum thalictroides and T. hernandezii: Facilitating candidate gene discovery in an emerging model plant lineage.</title>
        <authorList>
            <person name="Arias T."/>
            <person name="Riano-Pachon D.M."/>
            <person name="Di Stilio V.S."/>
        </authorList>
    </citation>
    <scope>NUCLEOTIDE SEQUENCE [LARGE SCALE GENOMIC DNA]</scope>
    <source>
        <strain evidence="3">cv. WT478/WT964</strain>
        <tissue evidence="2">Leaves</tissue>
    </source>
</reference>
<organism evidence="2 3">
    <name type="scientific">Thalictrum thalictroides</name>
    <name type="common">Rue-anemone</name>
    <name type="synonym">Anemone thalictroides</name>
    <dbReference type="NCBI Taxonomy" id="46969"/>
    <lineage>
        <taxon>Eukaryota</taxon>
        <taxon>Viridiplantae</taxon>
        <taxon>Streptophyta</taxon>
        <taxon>Embryophyta</taxon>
        <taxon>Tracheophyta</taxon>
        <taxon>Spermatophyta</taxon>
        <taxon>Magnoliopsida</taxon>
        <taxon>Ranunculales</taxon>
        <taxon>Ranunculaceae</taxon>
        <taxon>Thalictroideae</taxon>
        <taxon>Thalictrum</taxon>
    </lineage>
</organism>
<accession>A0A7J6X4E1</accession>
<feature type="region of interest" description="Disordered" evidence="1">
    <location>
        <begin position="580"/>
        <end position="630"/>
    </location>
</feature>
<keyword evidence="3" id="KW-1185">Reference proteome</keyword>
<evidence type="ECO:0000313" key="2">
    <source>
        <dbReference type="EMBL" id="KAF5204589.1"/>
    </source>
</evidence>